<proteinExistence type="inferred from homology"/>
<dbReference type="EMBL" id="JADAQT010000069">
    <property type="protein sequence ID" value="MBE1875783.1"/>
    <property type="molecule type" value="Genomic_DNA"/>
</dbReference>
<evidence type="ECO:0000313" key="6">
    <source>
        <dbReference type="Proteomes" id="UP000625527"/>
    </source>
</evidence>
<dbReference type="NCBIfam" id="TIGR01777">
    <property type="entry name" value="yfcH"/>
    <property type="match status" value="1"/>
</dbReference>
<feature type="region of interest" description="Disordered" evidence="2">
    <location>
        <begin position="37"/>
        <end position="87"/>
    </location>
</feature>
<evidence type="ECO:0000259" key="4">
    <source>
        <dbReference type="Pfam" id="PF08338"/>
    </source>
</evidence>
<comment type="caution">
    <text evidence="5">The sequence shown here is derived from an EMBL/GenBank/DDBJ whole genome shotgun (WGS) entry which is preliminary data.</text>
</comment>
<dbReference type="InterPro" id="IPR010099">
    <property type="entry name" value="SDR39U1"/>
</dbReference>
<dbReference type="Pfam" id="PF01370">
    <property type="entry name" value="Epimerase"/>
    <property type="match status" value="1"/>
</dbReference>
<accession>A0ABR9MY41</accession>
<name>A0ABR9MY41_9MICO</name>
<evidence type="ECO:0000256" key="2">
    <source>
        <dbReference type="SAM" id="MobiDB-lite"/>
    </source>
</evidence>
<gene>
    <name evidence="5" type="ORF">IHE71_08670</name>
</gene>
<sequence length="358" mass="36390">MDVAIAGGHGFIGSALIEDLVDRGHHVRRLVRRESVAGRSLPDDGPGAVAADSSHPGADRPPDGGTGGAPALGAPVDADARGAETVPARGTVRDVVWDPRTGDLDPAALEGTDAVVNLAGAGVGDRRWTAAYRATIRASRTSTSGLIARTIAALDSRPALVQASAVGCYGDRGDEALTERSGPGHDFLAGVVRDWEAAATPAADAGARVVLLRSGIVLAPRGGALGRLLPLVRLGLGGPLGGGRQWWPWITLPDELAVVRRAIGADDGGPALSGPVNAVAPGLVTNAGLTRALAAALHRPAVVPAPAFALRAALGGFADELLASRRLIPAALQAAGFTWRHATPEAAASWIASEFRRS</sequence>
<dbReference type="RefSeq" id="WP_192862348.1">
    <property type="nucleotide sequence ID" value="NZ_JADAQT010000069.1"/>
</dbReference>
<evidence type="ECO:0000313" key="5">
    <source>
        <dbReference type="EMBL" id="MBE1875783.1"/>
    </source>
</evidence>
<dbReference type="InterPro" id="IPR036291">
    <property type="entry name" value="NAD(P)-bd_dom_sf"/>
</dbReference>
<evidence type="ECO:0000256" key="1">
    <source>
        <dbReference type="ARBA" id="ARBA00009353"/>
    </source>
</evidence>
<dbReference type="InterPro" id="IPR013549">
    <property type="entry name" value="DUF1731"/>
</dbReference>
<evidence type="ECO:0000259" key="3">
    <source>
        <dbReference type="Pfam" id="PF01370"/>
    </source>
</evidence>
<dbReference type="PANTHER" id="PTHR11092">
    <property type="entry name" value="SUGAR NUCLEOTIDE EPIMERASE RELATED"/>
    <property type="match status" value="1"/>
</dbReference>
<organism evidence="5 6">
    <name type="scientific">Myceligenerans pegani</name>
    <dbReference type="NCBI Taxonomy" id="2776917"/>
    <lineage>
        <taxon>Bacteria</taxon>
        <taxon>Bacillati</taxon>
        <taxon>Actinomycetota</taxon>
        <taxon>Actinomycetes</taxon>
        <taxon>Micrococcales</taxon>
        <taxon>Promicromonosporaceae</taxon>
        <taxon>Myceligenerans</taxon>
    </lineage>
</organism>
<feature type="domain" description="NAD-dependent epimerase/dehydratase" evidence="3">
    <location>
        <begin position="4"/>
        <end position="265"/>
    </location>
</feature>
<protein>
    <submittedName>
        <fullName evidence="5">TIGR01777 family protein</fullName>
    </submittedName>
</protein>
<comment type="similarity">
    <text evidence="1">Belongs to the NAD(P)-dependent epimerase/dehydratase family. SDR39U1 subfamily.</text>
</comment>
<reference evidence="5 6" key="1">
    <citation type="submission" date="2020-10" db="EMBL/GenBank/DDBJ databases">
        <title>Myceligenerans pegani sp. nov., an endophytic actinomycete isolated from Peganum harmala L. in Xinjiang, China.</title>
        <authorList>
            <person name="Xin L."/>
        </authorList>
    </citation>
    <scope>NUCLEOTIDE SEQUENCE [LARGE SCALE GENOMIC DNA]</scope>
    <source>
        <strain evidence="5 6">TRM65318</strain>
    </source>
</reference>
<dbReference type="Gene3D" id="3.40.50.720">
    <property type="entry name" value="NAD(P)-binding Rossmann-like Domain"/>
    <property type="match status" value="1"/>
</dbReference>
<dbReference type="InterPro" id="IPR001509">
    <property type="entry name" value="Epimerase_deHydtase"/>
</dbReference>
<dbReference type="SUPFAM" id="SSF51735">
    <property type="entry name" value="NAD(P)-binding Rossmann-fold domains"/>
    <property type="match status" value="1"/>
</dbReference>
<dbReference type="PANTHER" id="PTHR11092:SF0">
    <property type="entry name" value="EPIMERASE FAMILY PROTEIN SDR39U1"/>
    <property type="match status" value="1"/>
</dbReference>
<dbReference type="Pfam" id="PF08338">
    <property type="entry name" value="DUF1731"/>
    <property type="match status" value="1"/>
</dbReference>
<dbReference type="Proteomes" id="UP000625527">
    <property type="component" value="Unassembled WGS sequence"/>
</dbReference>
<keyword evidence="6" id="KW-1185">Reference proteome</keyword>
<feature type="domain" description="DUF1731" evidence="4">
    <location>
        <begin position="305"/>
        <end position="350"/>
    </location>
</feature>